<keyword evidence="1" id="KW-0808">Transferase</keyword>
<evidence type="ECO:0000256" key="1">
    <source>
        <dbReference type="ARBA" id="ARBA00022679"/>
    </source>
</evidence>
<dbReference type="EMBL" id="CM017327">
    <property type="protein sequence ID" value="KAE8099571.1"/>
    <property type="molecule type" value="Genomic_DNA"/>
</dbReference>
<dbReference type="GO" id="GO:0004672">
    <property type="term" value="F:protein kinase activity"/>
    <property type="evidence" value="ECO:0007669"/>
    <property type="project" value="InterPro"/>
</dbReference>
<dbReference type="InterPro" id="IPR017441">
    <property type="entry name" value="Protein_kinase_ATP_BS"/>
</dbReference>
<dbReference type="InterPro" id="IPR000719">
    <property type="entry name" value="Prot_kinase_dom"/>
</dbReference>
<evidence type="ECO:0000256" key="2">
    <source>
        <dbReference type="ARBA" id="ARBA00022741"/>
    </source>
</evidence>
<dbReference type="Pfam" id="PF07714">
    <property type="entry name" value="PK_Tyr_Ser-Thr"/>
    <property type="match status" value="1"/>
</dbReference>
<dbReference type="AlphaFoldDB" id="A0A5N6RJH3"/>
<dbReference type="InterPro" id="IPR052059">
    <property type="entry name" value="CR_Ser/Thr_kinase"/>
</dbReference>
<dbReference type="FunFam" id="3.30.200.20:FF:000421">
    <property type="entry name" value="Serine/threonine-protein kinase receptor"/>
    <property type="match status" value="1"/>
</dbReference>
<proteinExistence type="predicted"/>
<dbReference type="GO" id="GO:0005524">
    <property type="term" value="F:ATP binding"/>
    <property type="evidence" value="ECO:0007669"/>
    <property type="project" value="UniProtKB-UniRule"/>
</dbReference>
<keyword evidence="4 5" id="KW-0067">ATP-binding</keyword>
<dbReference type="OrthoDB" id="4062651at2759"/>
<dbReference type="Proteomes" id="UP000327013">
    <property type="component" value="Chromosome 7"/>
</dbReference>
<dbReference type="PROSITE" id="PS00107">
    <property type="entry name" value="PROTEIN_KINASE_ATP"/>
    <property type="match status" value="1"/>
</dbReference>
<evidence type="ECO:0000256" key="4">
    <source>
        <dbReference type="ARBA" id="ARBA00022840"/>
    </source>
</evidence>
<evidence type="ECO:0000256" key="3">
    <source>
        <dbReference type="ARBA" id="ARBA00022777"/>
    </source>
</evidence>
<keyword evidence="2 5" id="KW-0547">Nucleotide-binding</keyword>
<reference evidence="8 9" key="1">
    <citation type="submission" date="2019-06" db="EMBL/GenBank/DDBJ databases">
        <title>A chromosomal-level reference genome of Carpinus fangiana (Coryloideae, Betulaceae).</title>
        <authorList>
            <person name="Yang X."/>
            <person name="Wang Z."/>
            <person name="Zhang L."/>
            <person name="Hao G."/>
            <person name="Liu J."/>
            <person name="Yang Y."/>
        </authorList>
    </citation>
    <scope>NUCLEOTIDE SEQUENCE [LARGE SCALE GENOMIC DNA]</scope>
    <source>
        <strain evidence="8">Cfa_2016G</strain>
        <tissue evidence="8">Leaf</tissue>
    </source>
</reference>
<feature type="domain" description="Protein kinase" evidence="7">
    <location>
        <begin position="86"/>
        <end position="356"/>
    </location>
</feature>
<evidence type="ECO:0000256" key="6">
    <source>
        <dbReference type="SAM" id="MobiDB-lite"/>
    </source>
</evidence>
<dbReference type="Gene3D" id="1.10.510.10">
    <property type="entry name" value="Transferase(Phosphotransferase) domain 1"/>
    <property type="match status" value="1"/>
</dbReference>
<dbReference type="PANTHER" id="PTHR47973">
    <property type="entry name" value="CYSTEINE-RICH RECEPTOR-LIKE PROTEIN KINASE 3"/>
    <property type="match status" value="1"/>
</dbReference>
<dbReference type="SUPFAM" id="SSF56112">
    <property type="entry name" value="Protein kinase-like (PK-like)"/>
    <property type="match status" value="1"/>
</dbReference>
<evidence type="ECO:0000313" key="8">
    <source>
        <dbReference type="EMBL" id="KAE8099571.1"/>
    </source>
</evidence>
<dbReference type="PROSITE" id="PS50011">
    <property type="entry name" value="PROTEIN_KINASE_DOM"/>
    <property type="match status" value="1"/>
</dbReference>
<organism evidence="8 9">
    <name type="scientific">Carpinus fangiana</name>
    <dbReference type="NCBI Taxonomy" id="176857"/>
    <lineage>
        <taxon>Eukaryota</taxon>
        <taxon>Viridiplantae</taxon>
        <taxon>Streptophyta</taxon>
        <taxon>Embryophyta</taxon>
        <taxon>Tracheophyta</taxon>
        <taxon>Spermatophyta</taxon>
        <taxon>Magnoliopsida</taxon>
        <taxon>eudicotyledons</taxon>
        <taxon>Gunneridae</taxon>
        <taxon>Pentapetalae</taxon>
        <taxon>rosids</taxon>
        <taxon>fabids</taxon>
        <taxon>Fagales</taxon>
        <taxon>Betulaceae</taxon>
        <taxon>Carpinus</taxon>
    </lineage>
</organism>
<feature type="region of interest" description="Disordered" evidence="6">
    <location>
        <begin position="336"/>
        <end position="356"/>
    </location>
</feature>
<dbReference type="Gene3D" id="3.30.200.20">
    <property type="entry name" value="Phosphorylase Kinase, domain 1"/>
    <property type="match status" value="1"/>
</dbReference>
<gene>
    <name evidence="8" type="ORF">FH972_017542</name>
</gene>
<name>A0A5N6RJH3_9ROSI</name>
<feature type="binding site" evidence="5">
    <location>
        <position position="114"/>
    </location>
    <ligand>
        <name>ATP</name>
        <dbReference type="ChEBI" id="CHEBI:30616"/>
    </ligand>
</feature>
<accession>A0A5N6RJH3</accession>
<evidence type="ECO:0000313" key="9">
    <source>
        <dbReference type="Proteomes" id="UP000327013"/>
    </source>
</evidence>
<dbReference type="InterPro" id="IPR011009">
    <property type="entry name" value="Kinase-like_dom_sf"/>
</dbReference>
<protein>
    <recommendedName>
        <fullName evidence="7">Protein kinase domain-containing protein</fullName>
    </recommendedName>
</protein>
<sequence length="356" mass="39795">MKRRLWMNCFASGSETDISSRGKVLDNSRFSLPPPHHHLLVCLPNSYSFLSLLIVFSSYSSILEEGNEENFRVFTYNELKSATSCFHPTNKIGEGGFGTVYKGRLRDGSFVAVKVLSIELESMRGEREFIAEIATLCNIKHENLVTFRGCCVEGANRYIVYDYMENNSLAHTLLGGEQNRVRFSWETRRNISTAVPMLVLVLPGHCKSNLYNSPTPPPIFLGFIFFKWGISNGVLVDFDLDYREQYLVQKAWEAYEANALVKLVDPTLDKAFPETEAVRFLKVGLLCVQETAKLRPRMAAVVAMLVNDSVKDAEISPPGLVADFMNIRLRQTHSSATAGSSSSFGMSTVSSVNLGR</sequence>
<keyword evidence="9" id="KW-1185">Reference proteome</keyword>
<dbReference type="InterPro" id="IPR001245">
    <property type="entry name" value="Ser-Thr/Tyr_kinase_cat_dom"/>
</dbReference>
<evidence type="ECO:0000256" key="5">
    <source>
        <dbReference type="PROSITE-ProRule" id="PRU10141"/>
    </source>
</evidence>
<evidence type="ECO:0000259" key="7">
    <source>
        <dbReference type="PROSITE" id="PS50011"/>
    </source>
</evidence>
<keyword evidence="3" id="KW-0418">Kinase</keyword>